<dbReference type="EMBL" id="CM046388">
    <property type="protein sequence ID" value="KAI8570661.1"/>
    <property type="molecule type" value="Genomic_DNA"/>
</dbReference>
<comment type="caution">
    <text evidence="1">The sequence shown here is derived from an EMBL/GenBank/DDBJ whole genome shotgun (WGS) entry which is preliminary data.</text>
</comment>
<accession>A0ACC0PZR6</accession>
<dbReference type="Proteomes" id="UP001062846">
    <property type="component" value="Chromosome 1"/>
</dbReference>
<keyword evidence="2" id="KW-1185">Reference proteome</keyword>
<proteinExistence type="predicted"/>
<evidence type="ECO:0000313" key="2">
    <source>
        <dbReference type="Proteomes" id="UP001062846"/>
    </source>
</evidence>
<organism evidence="1 2">
    <name type="scientific">Rhododendron molle</name>
    <name type="common">Chinese azalea</name>
    <name type="synonym">Azalea mollis</name>
    <dbReference type="NCBI Taxonomy" id="49168"/>
    <lineage>
        <taxon>Eukaryota</taxon>
        <taxon>Viridiplantae</taxon>
        <taxon>Streptophyta</taxon>
        <taxon>Embryophyta</taxon>
        <taxon>Tracheophyta</taxon>
        <taxon>Spermatophyta</taxon>
        <taxon>Magnoliopsida</taxon>
        <taxon>eudicotyledons</taxon>
        <taxon>Gunneridae</taxon>
        <taxon>Pentapetalae</taxon>
        <taxon>asterids</taxon>
        <taxon>Ericales</taxon>
        <taxon>Ericaceae</taxon>
        <taxon>Ericoideae</taxon>
        <taxon>Rhodoreae</taxon>
        <taxon>Rhododendron</taxon>
    </lineage>
</organism>
<evidence type="ECO:0000313" key="1">
    <source>
        <dbReference type="EMBL" id="KAI8570661.1"/>
    </source>
</evidence>
<gene>
    <name evidence="1" type="ORF">RHMOL_Rhmol01G0053300</name>
</gene>
<sequence>MQLLLLLVVYGDLSHPLLVMPLDPAKTTAFSSPVKHVEPEGTKPYNLLGDEYQLFEDSVWGKKMMQKSSKLVHVAGSEPSHLQMPSLSPSESSKNLFLSRQRTQETDQKAIGMEVLQNQLKLQHADLIFAAVKDPSNIHLLVICSNGLEKIYSCFSN</sequence>
<reference evidence="1" key="1">
    <citation type="submission" date="2022-02" db="EMBL/GenBank/DDBJ databases">
        <title>Plant Genome Project.</title>
        <authorList>
            <person name="Zhang R.-G."/>
        </authorList>
    </citation>
    <scope>NUCLEOTIDE SEQUENCE</scope>
    <source>
        <strain evidence="1">AT1</strain>
    </source>
</reference>
<name>A0ACC0PZR6_RHOML</name>
<protein>
    <submittedName>
        <fullName evidence="1">Uncharacterized protein</fullName>
    </submittedName>
</protein>